<comment type="subunit">
    <text evidence="7">Homotetramer.</text>
</comment>
<evidence type="ECO:0000313" key="12">
    <source>
        <dbReference type="Proteomes" id="UP000825134"/>
    </source>
</evidence>
<keyword evidence="7" id="KW-0285">Flavoprotein</keyword>
<accession>A0AAQ0EKR2</accession>
<comment type="cofactor">
    <cofactor evidence="7 8">
        <name>FMNH2</name>
        <dbReference type="ChEBI" id="CHEBI:57618"/>
    </cofactor>
    <text evidence="7 8">Reduced FMN (FMNH(2)).</text>
</comment>
<evidence type="ECO:0000256" key="5">
    <source>
        <dbReference type="ARBA" id="ARBA00023141"/>
    </source>
</evidence>
<evidence type="ECO:0000313" key="9">
    <source>
        <dbReference type="EMBL" id="QHP83571.1"/>
    </source>
</evidence>
<reference evidence="10" key="2">
    <citation type="journal article" date="2021" name="Front. Microbiol.">
        <title>Generation of Tetracycline and Rifamycin Resistant Chlamydia Suis Recombinants.</title>
        <authorList>
            <person name="Marti H."/>
            <person name="Bommana S."/>
            <person name="Read T.D."/>
            <person name="Pesch T."/>
            <person name="Prahauser B."/>
            <person name="Dean D."/>
            <person name="Borel N."/>
        </authorList>
    </citation>
    <scope>NUCLEOTIDE SEQUENCE</scope>
    <source>
        <strain evidence="10">208.1</strain>
    </source>
</reference>
<dbReference type="EMBL" id="CP035278">
    <property type="protein sequence ID" value="QHP83571.1"/>
    <property type="molecule type" value="Genomic_DNA"/>
</dbReference>
<feature type="binding site" evidence="7">
    <location>
        <begin position="123"/>
        <end position="125"/>
    </location>
    <ligand>
        <name>FMN</name>
        <dbReference type="ChEBI" id="CHEBI:58210"/>
    </ligand>
</feature>
<dbReference type="Proteomes" id="UP000512184">
    <property type="component" value="Chromosome"/>
</dbReference>
<dbReference type="InterPro" id="IPR035904">
    <property type="entry name" value="Chorismate_synth_AroC_sf"/>
</dbReference>
<comment type="function">
    <text evidence="7">Catalyzes the anti-1,4-elimination of the C-3 phosphate and the C-6 proR hydrogen from 5-enolpyruvylshikimate-3-phosphate (EPSP) to yield chorismate, which is the branch point compound that serves as the starting substrate for the three terminal pathways of aromatic amino acid biosynthesis. This reaction introduces a second double bond into the aromatic ring system.</text>
</comment>
<gene>
    <name evidence="7 10" type="primary">aroC</name>
    <name evidence="9" type="ORF">Chls_696</name>
    <name evidence="10" type="ORF">INQ84_04600</name>
</gene>
<name>A0AAQ0EKR2_9CHLA</name>
<keyword evidence="6 7" id="KW-0456">Lyase</keyword>
<feature type="binding site" evidence="7">
    <location>
        <position position="281"/>
    </location>
    <ligand>
        <name>FMN</name>
        <dbReference type="ChEBI" id="CHEBI:58210"/>
    </ligand>
</feature>
<evidence type="ECO:0000256" key="3">
    <source>
        <dbReference type="ARBA" id="ARBA00013036"/>
    </source>
</evidence>
<dbReference type="PROSITE" id="PS00787">
    <property type="entry name" value="CHORISMATE_SYNTHASE_1"/>
    <property type="match status" value="1"/>
</dbReference>
<evidence type="ECO:0000256" key="8">
    <source>
        <dbReference type="RuleBase" id="RU000605"/>
    </source>
</evidence>
<feature type="binding site" evidence="7">
    <location>
        <position position="47"/>
    </location>
    <ligand>
        <name>NADP(+)</name>
        <dbReference type="ChEBI" id="CHEBI:58349"/>
    </ligand>
</feature>
<keyword evidence="7" id="KW-0274">FAD</keyword>
<dbReference type="EMBL" id="CP063185">
    <property type="protein sequence ID" value="QYC74354.1"/>
    <property type="molecule type" value="Genomic_DNA"/>
</dbReference>
<keyword evidence="7" id="KW-0288">FMN</keyword>
<sequence>MHNHYGSLFSITTWGESHGPAIGVVIDGCPAGVPLSPEDFFSAMERRRPGQRHTSSRQEADLVTILSGVHQQKTTGAPISLLIQNEDVASASYEQLNNCYRPGHAQFAYEGKYGFADNRGGGRSSARETASRVAASVIAKKILLSQGITTLAFLSGFGPLEDKTYPKLTELLIKKVHASPFYSILPQEEIQNVLLHDPEDSFGGIVSFITSPLPVGLGEPVFGKLPALLAAGMMSIPAAKGFEMGEGFSSARMTGSSYLDCLTANEEGFAFQTNRCGGTLGGISIGQPLEGRVAFKPTSSIRKPCPSVSKNGTPIMYTTPKQGRHDPCVAIRAVAVVEAMLDLTLVDLLLQHRCAKL</sequence>
<keyword evidence="11" id="KW-1185">Reference proteome</keyword>
<dbReference type="RefSeq" id="WP_080124862.1">
    <property type="nucleotide sequence ID" value="NZ_CP035278.1"/>
</dbReference>
<dbReference type="Gene3D" id="3.60.150.10">
    <property type="entry name" value="Chorismate synthase AroC"/>
    <property type="match status" value="1"/>
</dbReference>
<dbReference type="NCBIfam" id="TIGR00033">
    <property type="entry name" value="aroC"/>
    <property type="match status" value="1"/>
</dbReference>
<dbReference type="GO" id="GO:0009073">
    <property type="term" value="P:aromatic amino acid family biosynthetic process"/>
    <property type="evidence" value="ECO:0007669"/>
    <property type="project" value="UniProtKB-KW"/>
</dbReference>
<dbReference type="SUPFAM" id="SSF103263">
    <property type="entry name" value="Chorismate synthase, AroC"/>
    <property type="match status" value="1"/>
</dbReference>
<dbReference type="GO" id="GO:0005829">
    <property type="term" value="C:cytosol"/>
    <property type="evidence" value="ECO:0007669"/>
    <property type="project" value="TreeGrafter"/>
</dbReference>
<dbReference type="NCBIfam" id="NF003793">
    <property type="entry name" value="PRK05382.1"/>
    <property type="match status" value="1"/>
</dbReference>
<feature type="binding site" evidence="7">
    <location>
        <begin position="296"/>
        <end position="300"/>
    </location>
    <ligand>
        <name>FMN</name>
        <dbReference type="ChEBI" id="CHEBI:58210"/>
    </ligand>
</feature>
<comment type="pathway">
    <text evidence="1 7 8">Metabolic intermediate biosynthesis; chorismate biosynthesis; chorismate from D-erythrose 4-phosphate and phosphoenolpyruvate: step 7/7.</text>
</comment>
<evidence type="ECO:0000313" key="11">
    <source>
        <dbReference type="Proteomes" id="UP000512184"/>
    </source>
</evidence>
<evidence type="ECO:0000256" key="2">
    <source>
        <dbReference type="ARBA" id="ARBA00008014"/>
    </source>
</evidence>
<dbReference type="Pfam" id="PF01264">
    <property type="entry name" value="Chorismate_synt"/>
    <property type="match status" value="1"/>
</dbReference>
<dbReference type="PROSITE" id="PS00789">
    <property type="entry name" value="CHORISMATE_SYNTHASE_3"/>
    <property type="match status" value="1"/>
</dbReference>
<evidence type="ECO:0000256" key="1">
    <source>
        <dbReference type="ARBA" id="ARBA00005044"/>
    </source>
</evidence>
<feature type="binding site" evidence="7">
    <location>
        <position position="324"/>
    </location>
    <ligand>
        <name>FMN</name>
        <dbReference type="ChEBI" id="CHEBI:58210"/>
    </ligand>
</feature>
<dbReference type="HAMAP" id="MF_00300">
    <property type="entry name" value="Chorismate_synth"/>
    <property type="match status" value="1"/>
</dbReference>
<dbReference type="CDD" id="cd07304">
    <property type="entry name" value="Chorismate_synthase"/>
    <property type="match status" value="1"/>
</dbReference>
<evidence type="ECO:0000256" key="6">
    <source>
        <dbReference type="ARBA" id="ARBA00023239"/>
    </source>
</evidence>
<evidence type="ECO:0000313" key="10">
    <source>
        <dbReference type="EMBL" id="QYC74354.1"/>
    </source>
</evidence>
<dbReference type="InterPro" id="IPR000453">
    <property type="entry name" value="Chorismate_synth"/>
</dbReference>
<comment type="similarity">
    <text evidence="2 7 8">Belongs to the chorismate synthase family.</text>
</comment>
<dbReference type="GO" id="GO:0010181">
    <property type="term" value="F:FMN binding"/>
    <property type="evidence" value="ECO:0007669"/>
    <property type="project" value="TreeGrafter"/>
</dbReference>
<organism evidence="10 12">
    <name type="scientific">Chlamydia suis</name>
    <dbReference type="NCBI Taxonomy" id="83559"/>
    <lineage>
        <taxon>Bacteria</taxon>
        <taxon>Pseudomonadati</taxon>
        <taxon>Chlamydiota</taxon>
        <taxon>Chlamydiia</taxon>
        <taxon>Chlamydiales</taxon>
        <taxon>Chlamydiaceae</taxon>
        <taxon>Chlamydia/Chlamydophila group</taxon>
        <taxon>Chlamydia</taxon>
    </lineage>
</organism>
<evidence type="ECO:0000256" key="4">
    <source>
        <dbReference type="ARBA" id="ARBA00022605"/>
    </source>
</evidence>
<proteinExistence type="inferred from homology"/>
<dbReference type="GO" id="GO:0004107">
    <property type="term" value="F:chorismate synthase activity"/>
    <property type="evidence" value="ECO:0007669"/>
    <property type="project" value="UniProtKB-UniRule"/>
</dbReference>
<keyword evidence="4 7" id="KW-0028">Amino-acid biosynthesis</keyword>
<dbReference type="PIRSF" id="PIRSF001456">
    <property type="entry name" value="Chorismate_synth"/>
    <property type="match status" value="1"/>
</dbReference>
<protein>
    <recommendedName>
        <fullName evidence="3 7">Chorismate synthase</fullName>
        <shortName evidence="7">CS</shortName>
        <ecNumber evidence="3 7">4.2.3.5</ecNumber>
    </recommendedName>
    <alternativeName>
        <fullName evidence="7">5-enolpyruvylshikimate-3-phosphate phospholyase</fullName>
    </alternativeName>
</protein>
<dbReference type="EC" id="4.2.3.5" evidence="3 7"/>
<reference evidence="9 11" key="1">
    <citation type="submission" date="2019-01" db="EMBL/GenBank/DDBJ databases">
        <title>Whole genome sequencing and annotation enables comparative genome analysis that reveals unique features of the Chlamydia suis R19 Genome.</title>
        <authorList>
            <person name="Dimond Z.E."/>
        </authorList>
    </citation>
    <scope>NUCLEOTIDE SEQUENCE [LARGE SCALE GENOMIC DNA]</scope>
    <source>
        <strain evidence="9 11">R19</strain>
    </source>
</reference>
<dbReference type="AlphaFoldDB" id="A0AAQ0EKR2"/>
<dbReference type="PANTHER" id="PTHR21085:SF0">
    <property type="entry name" value="CHORISMATE SYNTHASE"/>
    <property type="match status" value="1"/>
</dbReference>
<comment type="caution">
    <text evidence="7">Lacks conserved residue(s) required for the propagation of feature annotation.</text>
</comment>
<evidence type="ECO:0000256" key="7">
    <source>
        <dbReference type="HAMAP-Rule" id="MF_00300"/>
    </source>
</evidence>
<comment type="catalytic activity">
    <reaction evidence="7 8">
        <text>5-O-(1-carboxyvinyl)-3-phosphoshikimate = chorismate + phosphate</text>
        <dbReference type="Rhea" id="RHEA:21020"/>
        <dbReference type="ChEBI" id="CHEBI:29748"/>
        <dbReference type="ChEBI" id="CHEBI:43474"/>
        <dbReference type="ChEBI" id="CHEBI:57701"/>
        <dbReference type="EC" id="4.2.3.5"/>
    </reaction>
</comment>
<dbReference type="GO" id="GO:0008652">
    <property type="term" value="P:amino acid biosynthetic process"/>
    <property type="evidence" value="ECO:0007669"/>
    <property type="project" value="UniProtKB-KW"/>
</dbReference>
<keyword evidence="7" id="KW-0521">NADP</keyword>
<keyword evidence="5 7" id="KW-0057">Aromatic amino acid biosynthesis</keyword>
<dbReference type="PANTHER" id="PTHR21085">
    <property type="entry name" value="CHORISMATE SYNTHASE"/>
    <property type="match status" value="1"/>
</dbReference>
<dbReference type="InterPro" id="IPR020541">
    <property type="entry name" value="Chorismate_synthase_CS"/>
</dbReference>
<feature type="binding site" evidence="7">
    <location>
        <position position="52"/>
    </location>
    <ligand>
        <name>NADP(+)</name>
        <dbReference type="ChEBI" id="CHEBI:58349"/>
    </ligand>
</feature>
<dbReference type="GO" id="GO:0009423">
    <property type="term" value="P:chorismate biosynthetic process"/>
    <property type="evidence" value="ECO:0007669"/>
    <property type="project" value="UniProtKB-UniRule"/>
</dbReference>
<dbReference type="Proteomes" id="UP000825134">
    <property type="component" value="Chromosome"/>
</dbReference>